<dbReference type="PRINTS" id="PR00410">
    <property type="entry name" value="PHEHYDRXLASE"/>
</dbReference>
<sequence length="398" mass="44856">MLNNVHIDIIKSTIPLLESAGPALTTHFYQRMFSHNPELKDIFNMTHQQTGRQGVALFEAIAAYAKNIENLAALQGAVERIAQKHTSFNIQPEHYQIVGHHLIETLRELATEAFTPEVEEAWTAAYLFLAQIFIDREGELYLQRKLDVGGWEAARTFVVEQKIVESDLVKSFVFKPKDNGPVLDYVPGQYIGIEVKPEGASNNEIRQYSLSDTPNGETYRISVKREGEGGQFSGLVSNHLHNSVEVGDEVKLYAPAGDFFYQERQKPVTLISAGVGVTPMQSMLEYLSKQQKNEPVLYLHACEKVEQHSFTQRVSDIVADKGWSAKTWYMNKPSTDCEDVLEGQMNLSQVSEAAGFEDSDFYICGPVGFMKNIVEQLDALNIDRSRVHYEVFGPHSQF</sequence>
<evidence type="ECO:0000256" key="8">
    <source>
        <dbReference type="ARBA" id="ARBA00022575"/>
    </source>
</evidence>
<dbReference type="NCBIfam" id="NF009805">
    <property type="entry name" value="PRK13289.1"/>
    <property type="match status" value="1"/>
</dbReference>
<comment type="catalytic activity">
    <reaction evidence="23">
        <text>2 nitric oxide + NADPH + 2 O2 = 2 nitrate + NADP(+) + H(+)</text>
        <dbReference type="Rhea" id="RHEA:19465"/>
        <dbReference type="ChEBI" id="CHEBI:15378"/>
        <dbReference type="ChEBI" id="CHEBI:15379"/>
        <dbReference type="ChEBI" id="CHEBI:16480"/>
        <dbReference type="ChEBI" id="CHEBI:17632"/>
        <dbReference type="ChEBI" id="CHEBI:57783"/>
        <dbReference type="ChEBI" id="CHEBI:58349"/>
        <dbReference type="EC" id="1.14.12.17"/>
    </reaction>
</comment>
<evidence type="ECO:0000256" key="15">
    <source>
        <dbReference type="ARBA" id="ARBA00023002"/>
    </source>
</evidence>
<evidence type="ECO:0000259" key="25">
    <source>
        <dbReference type="PROSITE" id="PS01033"/>
    </source>
</evidence>
<evidence type="ECO:0000256" key="24">
    <source>
        <dbReference type="RuleBase" id="RU000356"/>
    </source>
</evidence>
<dbReference type="Gene3D" id="2.40.30.10">
    <property type="entry name" value="Translation factors"/>
    <property type="match status" value="1"/>
</dbReference>
<evidence type="ECO:0000256" key="7">
    <source>
        <dbReference type="ARBA" id="ARBA00022448"/>
    </source>
</evidence>
<evidence type="ECO:0000256" key="5">
    <source>
        <dbReference type="ARBA" id="ARBA00012229"/>
    </source>
</evidence>
<dbReference type="EMBL" id="JFFR01000027">
    <property type="protein sequence ID" value="KDN27329.1"/>
    <property type="molecule type" value="Genomic_DNA"/>
</dbReference>
<evidence type="ECO:0000256" key="12">
    <source>
        <dbReference type="ARBA" id="ARBA00022723"/>
    </source>
</evidence>
<reference evidence="27 28" key="1">
    <citation type="submission" date="2014-02" db="EMBL/GenBank/DDBJ databases">
        <title>Vibrio fortis Dalian14 Genome Sequencing.</title>
        <authorList>
            <person name="Wang Y."/>
            <person name="Song L."/>
            <person name="Liu G."/>
            <person name="Ding J."/>
        </authorList>
    </citation>
    <scope>NUCLEOTIDE SEQUENCE [LARGE SCALE GENOMIC DNA]</scope>
    <source>
        <strain evidence="27 28">Dalian14</strain>
    </source>
</reference>
<evidence type="ECO:0000259" key="26">
    <source>
        <dbReference type="PROSITE" id="PS51384"/>
    </source>
</evidence>
<dbReference type="CDD" id="cd14776">
    <property type="entry name" value="HmpEc-globin-like"/>
    <property type="match status" value="1"/>
</dbReference>
<dbReference type="PANTHER" id="PTHR43396:SF3">
    <property type="entry name" value="FLAVOHEMOPROTEIN"/>
    <property type="match status" value="1"/>
</dbReference>
<keyword evidence="8" id="KW-0216">Detoxification</keyword>
<proteinExistence type="inferred from homology"/>
<protein>
    <recommendedName>
        <fullName evidence="6">Flavohemoprotein</fullName>
        <ecNumber evidence="5">1.14.12.17</ecNumber>
    </recommendedName>
    <alternativeName>
        <fullName evidence="20">Flavohemoglobin</fullName>
    </alternativeName>
    <alternativeName>
        <fullName evidence="19">Hemoglobin-like protein</fullName>
    </alternativeName>
    <alternativeName>
        <fullName evidence="21">Nitric oxide dioxygenase</fullName>
    </alternativeName>
</protein>
<dbReference type="Pfam" id="PF00175">
    <property type="entry name" value="NAD_binding_1"/>
    <property type="match status" value="1"/>
</dbReference>
<keyword evidence="12" id="KW-0479">Metal-binding</keyword>
<evidence type="ECO:0000256" key="9">
    <source>
        <dbReference type="ARBA" id="ARBA00022617"/>
    </source>
</evidence>
<dbReference type="AlphaFoldDB" id="A0A066UT73"/>
<keyword evidence="13" id="KW-0274">FAD</keyword>
<keyword evidence="7 24" id="KW-0813">Transport</keyword>
<dbReference type="InterPro" id="IPR001433">
    <property type="entry name" value="OxRdtase_FAD/NAD-bd"/>
</dbReference>
<evidence type="ECO:0000256" key="19">
    <source>
        <dbReference type="ARBA" id="ARBA00030024"/>
    </source>
</evidence>
<dbReference type="InterPro" id="IPR001709">
    <property type="entry name" value="Flavoprot_Pyr_Nucl_cyt_Rdtase"/>
</dbReference>
<keyword evidence="11" id="KW-0285">Flavoprotein</keyword>
<dbReference type="CDD" id="cd06184">
    <property type="entry name" value="flavohem_like_fad_nad_binding"/>
    <property type="match status" value="1"/>
</dbReference>
<evidence type="ECO:0000256" key="22">
    <source>
        <dbReference type="ARBA" id="ARBA00048649"/>
    </source>
</evidence>
<dbReference type="GO" id="GO:0009636">
    <property type="term" value="P:response to toxic substance"/>
    <property type="evidence" value="ECO:0007669"/>
    <property type="project" value="UniProtKB-KW"/>
</dbReference>
<dbReference type="InterPro" id="IPR008333">
    <property type="entry name" value="Cbr1-like_FAD-bd_dom"/>
</dbReference>
<organism evidence="27 28">
    <name type="scientific">Vibrio fortis</name>
    <dbReference type="NCBI Taxonomy" id="212667"/>
    <lineage>
        <taxon>Bacteria</taxon>
        <taxon>Pseudomonadati</taxon>
        <taxon>Pseudomonadota</taxon>
        <taxon>Gammaproteobacteria</taxon>
        <taxon>Vibrionales</taxon>
        <taxon>Vibrionaceae</taxon>
        <taxon>Vibrio</taxon>
    </lineage>
</organism>
<dbReference type="GO" id="GO:0008941">
    <property type="term" value="F:nitric oxide dioxygenase NAD(P)H activity"/>
    <property type="evidence" value="ECO:0007669"/>
    <property type="project" value="UniProtKB-EC"/>
</dbReference>
<dbReference type="InterPro" id="IPR012292">
    <property type="entry name" value="Globin/Proto"/>
</dbReference>
<feature type="domain" description="FAD-binding FR-type" evidence="26">
    <location>
        <begin position="152"/>
        <end position="262"/>
    </location>
</feature>
<dbReference type="OrthoDB" id="9801223at2"/>
<dbReference type="GO" id="GO:0020037">
    <property type="term" value="F:heme binding"/>
    <property type="evidence" value="ECO:0007669"/>
    <property type="project" value="InterPro"/>
</dbReference>
<keyword evidence="16" id="KW-0408">Iron</keyword>
<dbReference type="PRINTS" id="PR00371">
    <property type="entry name" value="FPNCR"/>
</dbReference>
<dbReference type="GO" id="GO:0071949">
    <property type="term" value="F:FAD binding"/>
    <property type="evidence" value="ECO:0007669"/>
    <property type="project" value="TreeGrafter"/>
</dbReference>
<evidence type="ECO:0000256" key="23">
    <source>
        <dbReference type="ARBA" id="ARBA00049433"/>
    </source>
</evidence>
<evidence type="ECO:0000256" key="3">
    <source>
        <dbReference type="ARBA" id="ARBA00006401"/>
    </source>
</evidence>
<dbReference type="GO" id="GO:0005344">
    <property type="term" value="F:oxygen carrier activity"/>
    <property type="evidence" value="ECO:0007669"/>
    <property type="project" value="UniProtKB-KW"/>
</dbReference>
<comment type="similarity">
    <text evidence="3">In the C-terminal section; belongs to the flavoprotein pyridine nucleotide cytochrome reductase family.</text>
</comment>
<keyword evidence="15 27" id="KW-0560">Oxidoreductase</keyword>
<dbReference type="RefSeq" id="WP_032552684.1">
    <property type="nucleotide sequence ID" value="NZ_JFFR01000027.1"/>
</dbReference>
<evidence type="ECO:0000256" key="18">
    <source>
        <dbReference type="ARBA" id="ARBA00025094"/>
    </source>
</evidence>
<dbReference type="SUPFAM" id="SSF52343">
    <property type="entry name" value="Ferredoxin reductase-like, C-terminal NADP-linked domain"/>
    <property type="match status" value="1"/>
</dbReference>
<dbReference type="Gene3D" id="3.40.50.80">
    <property type="entry name" value="Nucleotide-binding domain of ferredoxin-NADP reductase (FNR) module"/>
    <property type="match status" value="1"/>
</dbReference>
<dbReference type="GO" id="GO:0019825">
    <property type="term" value="F:oxygen binding"/>
    <property type="evidence" value="ECO:0007669"/>
    <property type="project" value="InterPro"/>
</dbReference>
<evidence type="ECO:0000256" key="20">
    <source>
        <dbReference type="ARBA" id="ARBA00030929"/>
    </source>
</evidence>
<comment type="cofactor">
    <cofactor evidence="2">
        <name>FAD</name>
        <dbReference type="ChEBI" id="CHEBI:57692"/>
    </cofactor>
</comment>
<accession>A0A066UT73</accession>
<feature type="domain" description="Globin" evidence="25">
    <location>
        <begin position="1"/>
        <end position="138"/>
    </location>
</feature>
<dbReference type="InterPro" id="IPR009050">
    <property type="entry name" value="Globin-like_sf"/>
</dbReference>
<comment type="similarity">
    <text evidence="4">Belongs to the globin family. Two-domain flavohemoproteins subfamily.</text>
</comment>
<evidence type="ECO:0000256" key="14">
    <source>
        <dbReference type="ARBA" id="ARBA00022857"/>
    </source>
</evidence>
<dbReference type="FunFam" id="2.40.30.10:FF:000034">
    <property type="entry name" value="Flavohemoprotein"/>
    <property type="match status" value="1"/>
</dbReference>
<dbReference type="GO" id="GO:0071500">
    <property type="term" value="P:cellular response to nitrosative stress"/>
    <property type="evidence" value="ECO:0007669"/>
    <property type="project" value="TreeGrafter"/>
</dbReference>
<dbReference type="Proteomes" id="UP000027219">
    <property type="component" value="Unassembled WGS sequence"/>
</dbReference>
<name>A0A066UT73_9VIBR</name>
<evidence type="ECO:0000256" key="6">
    <source>
        <dbReference type="ARBA" id="ARBA00014637"/>
    </source>
</evidence>
<dbReference type="SUPFAM" id="SSF46458">
    <property type="entry name" value="Globin-like"/>
    <property type="match status" value="1"/>
</dbReference>
<dbReference type="GO" id="GO:0046210">
    <property type="term" value="P:nitric oxide catabolic process"/>
    <property type="evidence" value="ECO:0007669"/>
    <property type="project" value="TreeGrafter"/>
</dbReference>
<dbReference type="InterPro" id="IPR039261">
    <property type="entry name" value="FNR_nucleotide-bd"/>
</dbReference>
<evidence type="ECO:0000313" key="28">
    <source>
        <dbReference type="Proteomes" id="UP000027219"/>
    </source>
</evidence>
<evidence type="ECO:0000256" key="21">
    <source>
        <dbReference type="ARBA" id="ARBA00033187"/>
    </source>
</evidence>
<evidence type="ECO:0000313" key="27">
    <source>
        <dbReference type="EMBL" id="KDN27329.1"/>
    </source>
</evidence>
<dbReference type="SUPFAM" id="SSF63380">
    <property type="entry name" value="Riboflavin synthase domain-like"/>
    <property type="match status" value="1"/>
</dbReference>
<dbReference type="InterPro" id="IPR017927">
    <property type="entry name" value="FAD-bd_FR_type"/>
</dbReference>
<comment type="catalytic activity">
    <reaction evidence="22">
        <text>2 nitric oxide + NADH + 2 O2 = 2 nitrate + NAD(+) + H(+)</text>
        <dbReference type="Rhea" id="RHEA:19469"/>
        <dbReference type="ChEBI" id="CHEBI:15378"/>
        <dbReference type="ChEBI" id="CHEBI:15379"/>
        <dbReference type="ChEBI" id="CHEBI:16480"/>
        <dbReference type="ChEBI" id="CHEBI:17632"/>
        <dbReference type="ChEBI" id="CHEBI:57540"/>
        <dbReference type="ChEBI" id="CHEBI:57945"/>
        <dbReference type="EC" id="1.14.12.17"/>
    </reaction>
</comment>
<evidence type="ECO:0000256" key="4">
    <source>
        <dbReference type="ARBA" id="ARBA00008414"/>
    </source>
</evidence>
<evidence type="ECO:0000256" key="10">
    <source>
        <dbReference type="ARBA" id="ARBA00022621"/>
    </source>
</evidence>
<keyword evidence="10 24" id="KW-0561">Oxygen transport</keyword>
<dbReference type="Gene3D" id="1.10.490.10">
    <property type="entry name" value="Globins"/>
    <property type="match status" value="1"/>
</dbReference>
<dbReference type="FunFam" id="3.40.50.80:FF:000010">
    <property type="entry name" value="Flavohemoprotein"/>
    <property type="match status" value="1"/>
</dbReference>
<keyword evidence="28" id="KW-1185">Reference proteome</keyword>
<evidence type="ECO:0000256" key="11">
    <source>
        <dbReference type="ARBA" id="ARBA00022630"/>
    </source>
</evidence>
<dbReference type="Pfam" id="PF00970">
    <property type="entry name" value="FAD_binding_6"/>
    <property type="match status" value="1"/>
</dbReference>
<dbReference type="FunFam" id="1.10.490.10:FF:000003">
    <property type="entry name" value="Flavohemoprotein"/>
    <property type="match status" value="1"/>
</dbReference>
<comment type="caution">
    <text evidence="27">The sequence shown here is derived from an EMBL/GenBank/DDBJ whole genome shotgun (WGS) entry which is preliminary data.</text>
</comment>
<dbReference type="InterPro" id="IPR000971">
    <property type="entry name" value="Globin"/>
</dbReference>
<keyword evidence="14" id="KW-0521">NADP</keyword>
<gene>
    <name evidence="27" type="ORF">VFDL14_20780</name>
</gene>
<dbReference type="PROSITE" id="PS51384">
    <property type="entry name" value="FAD_FR"/>
    <property type="match status" value="1"/>
</dbReference>
<dbReference type="STRING" id="212667.VFDL14_20780"/>
<evidence type="ECO:0000256" key="2">
    <source>
        <dbReference type="ARBA" id="ARBA00001974"/>
    </source>
</evidence>
<evidence type="ECO:0000256" key="16">
    <source>
        <dbReference type="ARBA" id="ARBA00023004"/>
    </source>
</evidence>
<dbReference type="EC" id="1.14.12.17" evidence="5"/>
<dbReference type="Pfam" id="PF00042">
    <property type="entry name" value="Globin"/>
    <property type="match status" value="1"/>
</dbReference>
<evidence type="ECO:0000256" key="13">
    <source>
        <dbReference type="ARBA" id="ARBA00022827"/>
    </source>
</evidence>
<comment type="cofactor">
    <cofactor evidence="1">
        <name>heme b</name>
        <dbReference type="ChEBI" id="CHEBI:60344"/>
    </cofactor>
</comment>
<keyword evidence="17" id="KW-0520">NAD</keyword>
<dbReference type="PROSITE" id="PS01033">
    <property type="entry name" value="GLOBIN"/>
    <property type="match status" value="1"/>
</dbReference>
<comment type="function">
    <text evidence="18">Is involved in NO detoxification in an aerobic process, termed nitric oxide dioxygenase (NOD) reaction that utilizes O(2) and NAD(P)H to convert NO to nitrate, which protects the bacterium from various noxious nitrogen compounds. Therefore, plays a central role in the inducible response to nitrosative stress.</text>
</comment>
<evidence type="ECO:0000256" key="17">
    <source>
        <dbReference type="ARBA" id="ARBA00023027"/>
    </source>
</evidence>
<dbReference type="PANTHER" id="PTHR43396">
    <property type="entry name" value="FLAVOHEMOPROTEIN"/>
    <property type="match status" value="1"/>
</dbReference>
<keyword evidence="9 24" id="KW-0349">Heme</keyword>
<dbReference type="InterPro" id="IPR017938">
    <property type="entry name" value="Riboflavin_synthase-like_b-brl"/>
</dbReference>
<evidence type="ECO:0000256" key="1">
    <source>
        <dbReference type="ARBA" id="ARBA00001970"/>
    </source>
</evidence>
<dbReference type="GO" id="GO:0046872">
    <property type="term" value="F:metal ion binding"/>
    <property type="evidence" value="ECO:0007669"/>
    <property type="project" value="UniProtKB-KW"/>
</dbReference>